<feature type="region of interest" description="Disordered" evidence="1">
    <location>
        <begin position="598"/>
        <end position="634"/>
    </location>
</feature>
<comment type="caution">
    <text evidence="2">The sequence shown here is derived from an EMBL/GenBank/DDBJ whole genome shotgun (WGS) entry which is preliminary data.</text>
</comment>
<evidence type="ECO:0000313" key="3">
    <source>
        <dbReference type="Proteomes" id="UP000299102"/>
    </source>
</evidence>
<evidence type="ECO:0000313" key="2">
    <source>
        <dbReference type="EMBL" id="GBP69221.1"/>
    </source>
</evidence>
<reference evidence="2 3" key="1">
    <citation type="journal article" date="2019" name="Commun. Biol.">
        <title>The bagworm genome reveals a unique fibroin gene that provides high tensile strength.</title>
        <authorList>
            <person name="Kono N."/>
            <person name="Nakamura H."/>
            <person name="Ohtoshi R."/>
            <person name="Tomita M."/>
            <person name="Numata K."/>
            <person name="Arakawa K."/>
        </authorList>
    </citation>
    <scope>NUCLEOTIDE SEQUENCE [LARGE SCALE GENOMIC DNA]</scope>
</reference>
<evidence type="ECO:0000256" key="1">
    <source>
        <dbReference type="SAM" id="MobiDB-lite"/>
    </source>
</evidence>
<proteinExistence type="predicted"/>
<protein>
    <submittedName>
        <fullName evidence="2">Uncharacterized protein</fullName>
    </submittedName>
</protein>
<sequence length="634" mass="70483">MKAGRVRKIFTIKYLRLFCTQSHKANLHNVAPYVRTSDACCGGIDAKPGVGVEERSRLESRAGIDKVEIEIENEIGITGRVETEIVNRTGTMVTNESEIGMAGRAETEIANRTGTMVTTESGIGTTGRAETEIANRTGTMVTTESEIGMTVRAETEIANRTGTMVTTESEIGITGRAETEIANRTGTMVTTESEIGITGRAETEIANRTGTMGKFHPTKSDNWTTVSIQQVLFQRKPNRYGQTESCYTYIKENCISRLRARIKSLVHHGVSHRPKVDHKYPGYSGGGLLYSRESKGETLIQLSAYVTDICAASGALDRSAARPVWARVRSRRFSVTSNVAEERSMRYKLSRKLISNSTVVSIEPRIPGTGCFSRLFRKRSAKQKDLRERVRSLIRERAELGETRPDPTRPGRFEAQGNVLRCARRPAQPAGNALSSLSRNALWSETVMETKKNSEVGDESPAASWAVTEYFIRYTARRLLRHTIRETAAIDRLTRMSSRSTRVDQNEFLCHLNRAISFSVITAPDFGVDFSFDPIVSFDLGLDIAADVSPAAPVFDTGFALDFARSRLKISSAHELLYLPVTMDIEYRRRKFRELGKSPEIDGPVRGTRAARTQPACAPARYSDVLPRRTTTRK</sequence>
<accession>A0A4C1XYX8</accession>
<dbReference type="Proteomes" id="UP000299102">
    <property type="component" value="Unassembled WGS sequence"/>
</dbReference>
<organism evidence="2 3">
    <name type="scientific">Eumeta variegata</name>
    <name type="common">Bagworm moth</name>
    <name type="synonym">Eumeta japonica</name>
    <dbReference type="NCBI Taxonomy" id="151549"/>
    <lineage>
        <taxon>Eukaryota</taxon>
        <taxon>Metazoa</taxon>
        <taxon>Ecdysozoa</taxon>
        <taxon>Arthropoda</taxon>
        <taxon>Hexapoda</taxon>
        <taxon>Insecta</taxon>
        <taxon>Pterygota</taxon>
        <taxon>Neoptera</taxon>
        <taxon>Endopterygota</taxon>
        <taxon>Lepidoptera</taxon>
        <taxon>Glossata</taxon>
        <taxon>Ditrysia</taxon>
        <taxon>Tineoidea</taxon>
        <taxon>Psychidae</taxon>
        <taxon>Oiketicinae</taxon>
        <taxon>Eumeta</taxon>
    </lineage>
</organism>
<gene>
    <name evidence="2" type="ORF">EVAR_96735_1</name>
</gene>
<keyword evidence="3" id="KW-1185">Reference proteome</keyword>
<dbReference type="AlphaFoldDB" id="A0A4C1XYX8"/>
<dbReference type="EMBL" id="BGZK01001034">
    <property type="protein sequence ID" value="GBP69221.1"/>
    <property type="molecule type" value="Genomic_DNA"/>
</dbReference>
<name>A0A4C1XYX8_EUMVA</name>